<dbReference type="Proteomes" id="UP000051380">
    <property type="component" value="Unassembled WGS sequence"/>
</dbReference>
<keyword evidence="1" id="KW-0175">Coiled coil</keyword>
<name>A0A0R3C6E2_9BRAD</name>
<evidence type="ECO:0000256" key="1">
    <source>
        <dbReference type="SAM" id="Coils"/>
    </source>
</evidence>
<organism evidence="3 4">
    <name type="scientific">Bradyrhizobium yuanmingense</name>
    <dbReference type="NCBI Taxonomy" id="108015"/>
    <lineage>
        <taxon>Bacteria</taxon>
        <taxon>Pseudomonadati</taxon>
        <taxon>Pseudomonadota</taxon>
        <taxon>Alphaproteobacteria</taxon>
        <taxon>Hyphomicrobiales</taxon>
        <taxon>Nitrobacteraceae</taxon>
        <taxon>Bradyrhizobium</taxon>
    </lineage>
</organism>
<feature type="chain" id="PRO_5006433830" evidence="2">
    <location>
        <begin position="25"/>
        <end position="322"/>
    </location>
</feature>
<sequence>MKRAIRREILTAAATVTLALPAFAQEPPAPTSDKWRAKAGVYAEPGKNFQSDCDESGGLTIDLGRKSVSGYEWSCKVKKINDLGPGSLKVEMVCDDYNLAQNLNPRDPNWDSRQFNEIMFIKQLDAAAISVQKSLNGKLKDPPWRAAYCPLSTQRALAEARLRAEAEAKQKAEEAKRKAEEELALKSAHPQDGVYAALGADFEDRCAKLSDTVVAFAKKSIVTASNKCDIRRMRVQLPDTVRINATCTLQAASGPDAVSVQDPSTTPDRENLMFKKIDDKTVVLWVIKDGRFTGDGRKLSYCSDQVQRAYAVQHRAGKQTRN</sequence>
<evidence type="ECO:0000313" key="4">
    <source>
        <dbReference type="Proteomes" id="UP000051380"/>
    </source>
</evidence>
<evidence type="ECO:0000313" key="3">
    <source>
        <dbReference type="EMBL" id="KRP93191.1"/>
    </source>
</evidence>
<feature type="coiled-coil region" evidence="1">
    <location>
        <begin position="155"/>
        <end position="189"/>
    </location>
</feature>
<feature type="signal peptide" evidence="2">
    <location>
        <begin position="1"/>
        <end position="24"/>
    </location>
</feature>
<proteinExistence type="predicted"/>
<reference evidence="3 4" key="1">
    <citation type="submission" date="2015-09" db="EMBL/GenBank/DDBJ databases">
        <title>Draft Genome Sequence of the Strain BR 3267 (Bradyrhizobium yuanmingense) recommended as inoculant for cowpea in Brazil.</title>
        <authorList>
            <person name="Simoes-Araujo J.L."/>
            <person name="Zilli J.E."/>
        </authorList>
    </citation>
    <scope>NUCLEOTIDE SEQUENCE [LARGE SCALE GENOMIC DNA]</scope>
    <source>
        <strain evidence="3 4">BR3267</strain>
    </source>
</reference>
<accession>A0A0R3C6E2</accession>
<keyword evidence="2" id="KW-0732">Signal</keyword>
<dbReference type="AlphaFoldDB" id="A0A0R3C6E2"/>
<protein>
    <submittedName>
        <fullName evidence="3">Uncharacterized protein</fullName>
    </submittedName>
</protein>
<comment type="caution">
    <text evidence="3">The sequence shown here is derived from an EMBL/GenBank/DDBJ whole genome shotgun (WGS) entry which is preliminary data.</text>
</comment>
<evidence type="ECO:0000256" key="2">
    <source>
        <dbReference type="SAM" id="SignalP"/>
    </source>
</evidence>
<dbReference type="EMBL" id="LJYF01000030">
    <property type="protein sequence ID" value="KRP93191.1"/>
    <property type="molecule type" value="Genomic_DNA"/>
</dbReference>
<dbReference type="STRING" id="108015.GA0061099_101063"/>
<gene>
    <name evidence="3" type="ORF">AOQ72_26535</name>
</gene>